<dbReference type="PANTHER" id="PTHR13759">
    <property type="entry name" value="TWINFILIN"/>
    <property type="match status" value="1"/>
</dbReference>
<dbReference type="SUPFAM" id="SSF55753">
    <property type="entry name" value="Actin depolymerizing proteins"/>
    <property type="match status" value="2"/>
</dbReference>
<dbReference type="GO" id="GO:0030042">
    <property type="term" value="P:actin filament depolymerization"/>
    <property type="evidence" value="ECO:0007669"/>
    <property type="project" value="TreeGrafter"/>
</dbReference>
<dbReference type="GO" id="GO:0003785">
    <property type="term" value="F:actin monomer binding"/>
    <property type="evidence" value="ECO:0007669"/>
    <property type="project" value="TreeGrafter"/>
</dbReference>
<dbReference type="SMART" id="SM00102">
    <property type="entry name" value="ADF"/>
    <property type="match status" value="2"/>
</dbReference>
<reference evidence="12" key="1">
    <citation type="submission" date="2011-02" db="EMBL/GenBank/DDBJ databases">
        <title>The genome of the leaf-cutting ant Acromyrmex echinatior suggests key adaptations to social evolution and fungus farming.</title>
        <authorList>
            <person name="Nygaard S."/>
            <person name="Zhang G."/>
        </authorList>
    </citation>
    <scope>NUCLEOTIDE SEQUENCE</scope>
</reference>
<keyword evidence="13" id="KW-1185">Reference proteome</keyword>
<organism evidence="13">
    <name type="scientific">Acromyrmex echinatior</name>
    <name type="common">Panamanian leafcutter ant</name>
    <name type="synonym">Acromyrmex octospinosus echinatior</name>
    <dbReference type="NCBI Taxonomy" id="103372"/>
    <lineage>
        <taxon>Eukaryota</taxon>
        <taxon>Metazoa</taxon>
        <taxon>Ecdysozoa</taxon>
        <taxon>Arthropoda</taxon>
        <taxon>Hexapoda</taxon>
        <taxon>Insecta</taxon>
        <taxon>Pterygota</taxon>
        <taxon>Neoptera</taxon>
        <taxon>Endopterygota</taxon>
        <taxon>Hymenoptera</taxon>
        <taxon>Apocrita</taxon>
        <taxon>Aculeata</taxon>
        <taxon>Formicoidea</taxon>
        <taxon>Formicidae</taxon>
        <taxon>Myrmicinae</taxon>
        <taxon>Acromyrmex</taxon>
    </lineage>
</organism>
<dbReference type="CDD" id="cd11284">
    <property type="entry name" value="ADF_Twf-C_like"/>
    <property type="match status" value="1"/>
</dbReference>
<evidence type="ECO:0000256" key="3">
    <source>
        <dbReference type="ARBA" id="ARBA00009557"/>
    </source>
</evidence>
<dbReference type="STRING" id="103372.F4WM54"/>
<dbReference type="FunFam" id="3.40.20.10:FF:000042">
    <property type="entry name" value="Actin depolymerizing protein"/>
    <property type="match status" value="1"/>
</dbReference>
<comment type="subcellular location">
    <subcellularLocation>
        <location evidence="2">Cytoplasm</location>
        <location evidence="2">Cell cortex</location>
    </subcellularLocation>
    <subcellularLocation>
        <location evidence="1">Cytoplasm</location>
        <location evidence="1">Cytoskeleton</location>
    </subcellularLocation>
</comment>
<name>F4WM54_ACREC</name>
<evidence type="ECO:0000256" key="7">
    <source>
        <dbReference type="ARBA" id="ARBA00023212"/>
    </source>
</evidence>
<dbReference type="eggNOG" id="KOG1747">
    <property type="taxonomic scope" value="Eukaryota"/>
</dbReference>
<evidence type="ECO:0000256" key="4">
    <source>
        <dbReference type="ARBA" id="ARBA00022490"/>
    </source>
</evidence>
<dbReference type="InterPro" id="IPR028458">
    <property type="entry name" value="Twinfilin"/>
</dbReference>
<proteinExistence type="inferred from homology"/>
<evidence type="ECO:0000256" key="9">
    <source>
        <dbReference type="ARBA" id="ARBA00056419"/>
    </source>
</evidence>
<dbReference type="Pfam" id="PF00241">
    <property type="entry name" value="Cofilin_ADF"/>
    <property type="match status" value="2"/>
</dbReference>
<dbReference type="EMBL" id="GL888217">
    <property type="protein sequence ID" value="EGI64698.1"/>
    <property type="molecule type" value="Genomic_DNA"/>
</dbReference>
<dbReference type="PROSITE" id="PS51263">
    <property type="entry name" value="ADF_H"/>
    <property type="match status" value="2"/>
</dbReference>
<sequence>MNNRYYLASQEKDEFNEVALANESEFHLFLPEEGLEPVQDPIDKGQHTESRAVKSSSVERLTWKLLQNTRLLVARYLVSAVERIRIRHSRFQMDRRISRVRNSASISRQLFVDDLSDNGLQWHFESVILSDACIPKSFLCHLCAMRANDALKKLFAKCRDGKIRVLKISIENEELTPASSLKPINKWHDDYDKMIKPLIVENQPAYILYRLDTKSPDSGYDWLFISWSPDTAPVRQKMLYASTKATLKQEFGTASIKEELHGTVPEDITLDGYHKHKRNDTAPVPLTTAEEELAELKKTTATTDYSVETRHQTLSGVAFPVTDEAKQAIVELGKGIHEYIQLKIELEEEKIHLVTACDVSLDKLPTKVPSDAARYHLYNFKHTHEGDYTESIVFIYSMPGYNCSIKERMLYSSCKAPLLDLIQSLGVTIIKKLEIAAGQELTEEFFQEELHPKISLHQPKFAKPKGPPNRGAKRITKVQELASSGQEN</sequence>
<dbReference type="GO" id="GO:0005884">
    <property type="term" value="C:actin filament"/>
    <property type="evidence" value="ECO:0007669"/>
    <property type="project" value="TreeGrafter"/>
</dbReference>
<protein>
    <recommendedName>
        <fullName evidence="10">Twinfilin</fullName>
    </recommendedName>
</protein>
<evidence type="ECO:0000256" key="2">
    <source>
        <dbReference type="ARBA" id="ARBA00004544"/>
    </source>
</evidence>
<feature type="domain" description="ADF-H" evidence="11">
    <location>
        <begin position="316"/>
        <end position="451"/>
    </location>
</feature>
<keyword evidence="4" id="KW-0963">Cytoplasm</keyword>
<comment type="subunit">
    <text evidence="8">Interacts with G-actin; ADP-actin form.</text>
</comment>
<feature type="domain" description="ADF-H" evidence="11">
    <location>
        <begin position="143"/>
        <end position="278"/>
    </location>
</feature>
<dbReference type="InParanoid" id="F4WM54"/>
<evidence type="ECO:0000259" key="11">
    <source>
        <dbReference type="PROSITE" id="PS51263"/>
    </source>
</evidence>
<dbReference type="Gene3D" id="3.40.20.10">
    <property type="entry name" value="Severin"/>
    <property type="match status" value="2"/>
</dbReference>
<keyword evidence="5" id="KW-0677">Repeat</keyword>
<dbReference type="GO" id="GO:0010976">
    <property type="term" value="P:positive regulation of neuron projection development"/>
    <property type="evidence" value="ECO:0007669"/>
    <property type="project" value="TreeGrafter"/>
</dbReference>
<dbReference type="AlphaFoldDB" id="F4WM54"/>
<keyword evidence="7" id="KW-0206">Cytoskeleton</keyword>
<dbReference type="GO" id="GO:0030016">
    <property type="term" value="C:myofibril"/>
    <property type="evidence" value="ECO:0007669"/>
    <property type="project" value="TreeGrafter"/>
</dbReference>
<dbReference type="GO" id="GO:0051015">
    <property type="term" value="F:actin filament binding"/>
    <property type="evidence" value="ECO:0007669"/>
    <property type="project" value="TreeGrafter"/>
</dbReference>
<comment type="function">
    <text evidence="9">Actin-binding protein involved in motile and morphological processes. Inhibits actin polymerization, likely by sequestering G-actin.</text>
</comment>
<dbReference type="OrthoDB" id="10006997at2759"/>
<dbReference type="FunCoup" id="F4WM54">
    <property type="interactions" value="912"/>
</dbReference>
<evidence type="ECO:0000256" key="6">
    <source>
        <dbReference type="ARBA" id="ARBA00023203"/>
    </source>
</evidence>
<evidence type="ECO:0000313" key="12">
    <source>
        <dbReference type="EMBL" id="EGI64698.1"/>
    </source>
</evidence>
<evidence type="ECO:0000313" key="13">
    <source>
        <dbReference type="Proteomes" id="UP000007755"/>
    </source>
</evidence>
<comment type="similarity">
    <text evidence="3">Belongs to the actin-binding proteins ADF family. Twinfilin subfamily.</text>
</comment>
<dbReference type="GO" id="GO:0005938">
    <property type="term" value="C:cell cortex"/>
    <property type="evidence" value="ECO:0007669"/>
    <property type="project" value="UniProtKB-SubCell"/>
</dbReference>
<dbReference type="Proteomes" id="UP000007755">
    <property type="component" value="Unassembled WGS sequence"/>
</dbReference>
<dbReference type="CDD" id="cd11285">
    <property type="entry name" value="ADF_Twf-N_like"/>
    <property type="match status" value="1"/>
</dbReference>
<keyword evidence="6" id="KW-0009">Actin-binding</keyword>
<dbReference type="GO" id="GO:0051016">
    <property type="term" value="P:barbed-end actin filament capping"/>
    <property type="evidence" value="ECO:0007669"/>
    <property type="project" value="TreeGrafter"/>
</dbReference>
<dbReference type="InterPro" id="IPR029006">
    <property type="entry name" value="ADF-H/Gelsolin-like_dom_sf"/>
</dbReference>
<accession>F4WM54</accession>
<dbReference type="GO" id="GO:0010591">
    <property type="term" value="P:regulation of lamellipodium assembly"/>
    <property type="evidence" value="ECO:0007669"/>
    <property type="project" value="TreeGrafter"/>
</dbReference>
<gene>
    <name evidence="12" type="ORF">G5I_06887</name>
</gene>
<evidence type="ECO:0000256" key="5">
    <source>
        <dbReference type="ARBA" id="ARBA00022737"/>
    </source>
</evidence>
<dbReference type="PANTHER" id="PTHR13759:SF1">
    <property type="entry name" value="TWINFILIN"/>
    <property type="match status" value="1"/>
</dbReference>
<dbReference type="InterPro" id="IPR002108">
    <property type="entry name" value="ADF-H"/>
</dbReference>
<evidence type="ECO:0000256" key="1">
    <source>
        <dbReference type="ARBA" id="ARBA00004245"/>
    </source>
</evidence>
<dbReference type="FunFam" id="3.40.20.10:FF:000007">
    <property type="entry name" value="Twinfilin-1 isoform 1"/>
    <property type="match status" value="1"/>
</dbReference>
<evidence type="ECO:0000256" key="10">
    <source>
        <dbReference type="ARBA" id="ARBA00069496"/>
    </source>
</evidence>
<evidence type="ECO:0000256" key="8">
    <source>
        <dbReference type="ARBA" id="ARBA00038532"/>
    </source>
</evidence>